<dbReference type="GO" id="GO:0016020">
    <property type="term" value="C:membrane"/>
    <property type="evidence" value="ECO:0007669"/>
    <property type="project" value="UniProtKB-SubCell"/>
</dbReference>
<dbReference type="InterPro" id="IPR010200">
    <property type="entry name" value="HflC"/>
</dbReference>
<evidence type="ECO:0000256" key="6">
    <source>
        <dbReference type="PIRNR" id="PIRNR005651"/>
    </source>
</evidence>
<proteinExistence type="inferred from homology"/>
<evidence type="ECO:0000256" key="3">
    <source>
        <dbReference type="ARBA" id="ARBA00022692"/>
    </source>
</evidence>
<keyword evidence="3" id="KW-0812">Transmembrane</keyword>
<dbReference type="AlphaFoldDB" id="A0A081B9X1"/>
<dbReference type="PIRSF" id="PIRSF005651">
    <property type="entry name" value="HflC"/>
    <property type="match status" value="1"/>
</dbReference>
<dbReference type="CDD" id="cd03405">
    <property type="entry name" value="SPFH_HflC"/>
    <property type="match status" value="1"/>
</dbReference>
<dbReference type="PANTHER" id="PTHR42911:SF1">
    <property type="entry name" value="MODULATOR OF FTSH PROTEASE HFLC"/>
    <property type="match status" value="1"/>
</dbReference>
<comment type="function">
    <text evidence="6">HflC and HflK could regulate a protease.</text>
</comment>
<comment type="similarity">
    <text evidence="2 6">Belongs to the band 7/mec-2 family. HflC subfamily.</text>
</comment>
<comment type="subcellular location">
    <subcellularLocation>
        <location evidence="1">Membrane</location>
        <topology evidence="1">Single-pass membrane protein</topology>
    </subcellularLocation>
</comment>
<dbReference type="Proteomes" id="UP000028702">
    <property type="component" value="Unassembled WGS sequence"/>
</dbReference>
<feature type="domain" description="Band 7" evidence="7">
    <location>
        <begin position="21"/>
        <end position="190"/>
    </location>
</feature>
<protein>
    <recommendedName>
        <fullName evidence="6">Protein HflC</fullName>
    </recommendedName>
</protein>
<evidence type="ECO:0000256" key="5">
    <source>
        <dbReference type="ARBA" id="ARBA00023136"/>
    </source>
</evidence>
<dbReference type="InterPro" id="IPR036013">
    <property type="entry name" value="Band_7/SPFH_dom_sf"/>
</dbReference>
<keyword evidence="9" id="KW-1185">Reference proteome</keyword>
<evidence type="ECO:0000256" key="4">
    <source>
        <dbReference type="ARBA" id="ARBA00022989"/>
    </source>
</evidence>
<organism evidence="8 9">
    <name type="scientific">Tepidicaulis marinus</name>
    <dbReference type="NCBI Taxonomy" id="1333998"/>
    <lineage>
        <taxon>Bacteria</taxon>
        <taxon>Pseudomonadati</taxon>
        <taxon>Pseudomonadota</taxon>
        <taxon>Alphaproteobacteria</taxon>
        <taxon>Hyphomicrobiales</taxon>
        <taxon>Parvibaculaceae</taxon>
        <taxon>Tepidicaulis</taxon>
    </lineage>
</organism>
<evidence type="ECO:0000259" key="7">
    <source>
        <dbReference type="SMART" id="SM00244"/>
    </source>
</evidence>
<evidence type="ECO:0000256" key="2">
    <source>
        <dbReference type="ARBA" id="ARBA00007862"/>
    </source>
</evidence>
<keyword evidence="5" id="KW-0472">Membrane</keyword>
<evidence type="ECO:0000313" key="8">
    <source>
        <dbReference type="EMBL" id="GAK44839.1"/>
    </source>
</evidence>
<keyword evidence="4" id="KW-1133">Transmembrane helix</keyword>
<dbReference type="Gene3D" id="3.30.479.30">
    <property type="entry name" value="Band 7 domain"/>
    <property type="match status" value="1"/>
</dbReference>
<dbReference type="SUPFAM" id="SSF117892">
    <property type="entry name" value="Band 7/SPFH domain"/>
    <property type="match status" value="1"/>
</dbReference>
<comment type="caution">
    <text evidence="8">The sequence shown here is derived from an EMBL/GenBank/DDBJ whole genome shotgun (WGS) entry which is preliminary data.</text>
</comment>
<dbReference type="NCBIfam" id="TIGR01932">
    <property type="entry name" value="hflC"/>
    <property type="match status" value="1"/>
</dbReference>
<gene>
    <name evidence="8" type="ORF">M2A_1338</name>
</gene>
<dbReference type="eggNOG" id="COG0330">
    <property type="taxonomic scope" value="Bacteria"/>
</dbReference>
<sequence length="298" mass="33862">MKASAIAAAIFAAAVIIIGLSSVYTVDETQQALVIQFGDVKSQEREPGLHFKLPFIQNVVYIDKRVLNLTSARQVGGEGGQVIITSDQKRLVVDAFARYRIVDALKFYQSVRDMRQASDKLQPIFLSNLRNVLGEATLEALVRDERAELMQRIEEKFNVAAQEFGVEVVDVRIRQADLPTENSEAIYRRMRTEREREAAEFRAQGQETAQRVRSRADRDVTVLLAEAQRDAERIRGEGDAERNRTFAQAFGQDPDFFAFYRSMQAYRDGLKGDSTTLILSPDSDFFRYFKDEDGQVSR</sequence>
<dbReference type="SMART" id="SM00244">
    <property type="entry name" value="PHB"/>
    <property type="match status" value="1"/>
</dbReference>
<evidence type="ECO:0000313" key="9">
    <source>
        <dbReference type="Proteomes" id="UP000028702"/>
    </source>
</evidence>
<dbReference type="InterPro" id="IPR001972">
    <property type="entry name" value="Stomatin_HflK_fam"/>
</dbReference>
<dbReference type="RefSeq" id="WP_045444763.1">
    <property type="nucleotide sequence ID" value="NZ_BBIO01000005.1"/>
</dbReference>
<dbReference type="PRINTS" id="PR00721">
    <property type="entry name" value="STOMATIN"/>
</dbReference>
<accession>A0A081B9X1</accession>
<name>A0A081B9X1_9HYPH</name>
<dbReference type="STRING" id="1333998.M2A_1338"/>
<dbReference type="Pfam" id="PF01145">
    <property type="entry name" value="Band_7"/>
    <property type="match status" value="1"/>
</dbReference>
<dbReference type="EMBL" id="BBIO01000005">
    <property type="protein sequence ID" value="GAK44839.1"/>
    <property type="molecule type" value="Genomic_DNA"/>
</dbReference>
<dbReference type="InterPro" id="IPR001107">
    <property type="entry name" value="Band_7"/>
</dbReference>
<evidence type="ECO:0000256" key="1">
    <source>
        <dbReference type="ARBA" id="ARBA00004167"/>
    </source>
</evidence>
<reference evidence="8 9" key="1">
    <citation type="submission" date="2014-07" db="EMBL/GenBank/DDBJ databases">
        <title>Tepidicaulis marinum gen. nov., sp. nov., a novel marine bacterium denitrifying nitrate to nitrous oxide strictly under microaerobic conditions.</title>
        <authorList>
            <person name="Takeuchi M."/>
            <person name="Yamagishi T."/>
            <person name="Kamagata Y."/>
            <person name="Oshima K."/>
            <person name="Hattori M."/>
            <person name="Katayama T."/>
            <person name="Hanada S."/>
            <person name="Tamaki H."/>
            <person name="Marumo K."/>
            <person name="Maeda H."/>
            <person name="Nedachi M."/>
            <person name="Iwasaki W."/>
            <person name="Suwa Y."/>
            <person name="Sakata S."/>
        </authorList>
    </citation>
    <scope>NUCLEOTIDE SEQUENCE [LARGE SCALE GENOMIC DNA]</scope>
    <source>
        <strain evidence="8 9">MA2</strain>
    </source>
</reference>
<dbReference type="PANTHER" id="PTHR42911">
    <property type="entry name" value="MODULATOR OF FTSH PROTEASE HFLC"/>
    <property type="match status" value="1"/>
</dbReference>